<dbReference type="RefSeq" id="WP_135623968.1">
    <property type="nucleotide sequence ID" value="NZ_RQGD01000034.1"/>
</dbReference>
<comment type="similarity">
    <text evidence="4">Belongs to the class I-like SAM-binding methyltransferase superfamily. RNA M5U methyltransferase family.</text>
</comment>
<dbReference type="Gene3D" id="2.40.50.1070">
    <property type="match status" value="1"/>
</dbReference>
<evidence type="ECO:0000256" key="4">
    <source>
        <dbReference type="PROSITE-ProRule" id="PRU01024"/>
    </source>
</evidence>
<evidence type="ECO:0000313" key="6">
    <source>
        <dbReference type="EMBL" id="TGL57949.1"/>
    </source>
</evidence>
<dbReference type="InterPro" id="IPR010280">
    <property type="entry name" value="U5_MeTrfase_fam"/>
</dbReference>
<dbReference type="InterPro" id="IPR029063">
    <property type="entry name" value="SAM-dependent_MTases_sf"/>
</dbReference>
<dbReference type="InterPro" id="IPR030390">
    <property type="entry name" value="MeTrfase_TrmA_AS"/>
</dbReference>
<feature type="active site" description="Nucleophile" evidence="4">
    <location>
        <position position="395"/>
    </location>
</feature>
<name>A0A4R9JZ42_9LEPT</name>
<keyword evidence="1 4" id="KW-0489">Methyltransferase</keyword>
<dbReference type="PROSITE" id="PS51687">
    <property type="entry name" value="SAM_MT_RNA_M5U"/>
    <property type="match status" value="1"/>
</dbReference>
<dbReference type="OrthoDB" id="9804590at2"/>
<dbReference type="GO" id="GO:0070041">
    <property type="term" value="F:rRNA (uridine-C5-)-methyltransferase activity"/>
    <property type="evidence" value="ECO:0007669"/>
    <property type="project" value="TreeGrafter"/>
</dbReference>
<dbReference type="InterPro" id="IPR012340">
    <property type="entry name" value="NA-bd_OB-fold"/>
</dbReference>
<dbReference type="GO" id="GO:0070475">
    <property type="term" value="P:rRNA base methylation"/>
    <property type="evidence" value="ECO:0007669"/>
    <property type="project" value="TreeGrafter"/>
</dbReference>
<feature type="active site" evidence="5">
    <location>
        <position position="395"/>
    </location>
</feature>
<feature type="binding site" evidence="4">
    <location>
        <position position="272"/>
    </location>
    <ligand>
        <name>S-adenosyl-L-methionine</name>
        <dbReference type="ChEBI" id="CHEBI:59789"/>
    </ligand>
</feature>
<accession>A0A4R9JZ42</accession>
<dbReference type="SUPFAM" id="SSF53335">
    <property type="entry name" value="S-adenosyl-L-methionine-dependent methyltransferases"/>
    <property type="match status" value="1"/>
</dbReference>
<feature type="binding site" evidence="4">
    <location>
        <position position="321"/>
    </location>
    <ligand>
        <name>S-adenosyl-L-methionine</name>
        <dbReference type="ChEBI" id="CHEBI:59789"/>
    </ligand>
</feature>
<evidence type="ECO:0000256" key="5">
    <source>
        <dbReference type="PROSITE-ProRule" id="PRU10015"/>
    </source>
</evidence>
<proteinExistence type="inferred from homology"/>
<organism evidence="6 7">
    <name type="scientific">Leptospira ognonensis</name>
    <dbReference type="NCBI Taxonomy" id="2484945"/>
    <lineage>
        <taxon>Bacteria</taxon>
        <taxon>Pseudomonadati</taxon>
        <taxon>Spirochaetota</taxon>
        <taxon>Spirochaetia</taxon>
        <taxon>Leptospirales</taxon>
        <taxon>Leptospiraceae</taxon>
        <taxon>Leptospira</taxon>
    </lineage>
</organism>
<protein>
    <submittedName>
        <fullName evidence="6">Class I SAM-dependent RNA methyltransferase</fullName>
    </submittedName>
</protein>
<feature type="binding site" evidence="4">
    <location>
        <position position="300"/>
    </location>
    <ligand>
        <name>S-adenosyl-L-methionine</name>
        <dbReference type="ChEBI" id="CHEBI:59789"/>
    </ligand>
</feature>
<evidence type="ECO:0000256" key="2">
    <source>
        <dbReference type="ARBA" id="ARBA00022679"/>
    </source>
</evidence>
<feature type="binding site" evidence="4">
    <location>
        <position position="368"/>
    </location>
    <ligand>
        <name>S-adenosyl-L-methionine</name>
        <dbReference type="ChEBI" id="CHEBI:59789"/>
    </ligand>
</feature>
<dbReference type="EMBL" id="RQGD01000034">
    <property type="protein sequence ID" value="TGL57949.1"/>
    <property type="molecule type" value="Genomic_DNA"/>
</dbReference>
<dbReference type="AlphaFoldDB" id="A0A4R9JZ42"/>
<dbReference type="Gene3D" id="2.40.50.140">
    <property type="entry name" value="Nucleic acid-binding proteins"/>
    <property type="match status" value="1"/>
</dbReference>
<gene>
    <name evidence="6" type="ORF">EHQ58_11140</name>
</gene>
<evidence type="ECO:0000313" key="7">
    <source>
        <dbReference type="Proteomes" id="UP000297693"/>
    </source>
</evidence>
<dbReference type="PANTHER" id="PTHR11061">
    <property type="entry name" value="RNA M5U METHYLTRANSFERASE"/>
    <property type="match status" value="1"/>
</dbReference>
<comment type="caution">
    <text evidence="6">The sequence shown here is derived from an EMBL/GenBank/DDBJ whole genome shotgun (WGS) entry which is preliminary data.</text>
</comment>
<keyword evidence="3 4" id="KW-0949">S-adenosyl-L-methionine</keyword>
<dbReference type="Pfam" id="PF05958">
    <property type="entry name" value="tRNA_U5-meth_tr"/>
    <property type="match status" value="2"/>
</dbReference>
<dbReference type="PROSITE" id="PS01230">
    <property type="entry name" value="TRMA_1"/>
    <property type="match status" value="1"/>
</dbReference>
<keyword evidence="2 4" id="KW-0808">Transferase</keyword>
<evidence type="ECO:0000256" key="3">
    <source>
        <dbReference type="ARBA" id="ARBA00022691"/>
    </source>
</evidence>
<keyword evidence="7" id="KW-1185">Reference proteome</keyword>
<dbReference type="Proteomes" id="UP000297693">
    <property type="component" value="Unassembled WGS sequence"/>
</dbReference>
<dbReference type="PANTHER" id="PTHR11061:SF30">
    <property type="entry name" value="TRNA (URACIL(54)-C(5))-METHYLTRANSFERASE"/>
    <property type="match status" value="1"/>
</dbReference>
<reference evidence="6" key="1">
    <citation type="journal article" date="2019" name="PLoS Negl. Trop. Dis.">
        <title>Revisiting the worldwide diversity of Leptospira species in the environment.</title>
        <authorList>
            <person name="Vincent A.T."/>
            <person name="Schiettekatte O."/>
            <person name="Bourhy P."/>
            <person name="Veyrier F.J."/>
            <person name="Picardeau M."/>
        </authorList>
    </citation>
    <scope>NUCLEOTIDE SEQUENCE [LARGE SCALE GENOMIC DNA]</scope>
    <source>
        <strain evidence="6">201702476</strain>
    </source>
</reference>
<evidence type="ECO:0000256" key="1">
    <source>
        <dbReference type="ARBA" id="ARBA00022603"/>
    </source>
</evidence>
<dbReference type="Gene3D" id="3.40.50.150">
    <property type="entry name" value="Vaccinia Virus protein VP39"/>
    <property type="match status" value="1"/>
</dbReference>
<sequence length="438" mass="50356">MEQIQIDYLTADFLGVGTSPNGRKISYPYTLPGDLVSVEYTKKKSRPGRYRLVDFIYKHEWTEVRCPHFSDCGGCAGQHIKYSQQCDLKFEPIQNLFKKELDIEFETKSSEETFHYRSRMDFSVFPGPTIGLRARGNFRRVIDINKCYIQTNWANEELEKIRTLLSEFSYFPWDRRSEIGGLKYVTLRKAKFTSDSMTIFTFTEGFASHPEYEAFKERALQLLGAENILNCFNRVKSEVSASGNLEILKGHSTYKEEILGVPFQVPFDSFFQPNPAGFLPILNFIKTRMPKERSSLTDLFCGNGFFATIFGQSFPVIRCYELTASSIDVAKNNLRTLFPEKEIEATVVNLFQDTSLLRSDPKGILILDPPRAGAGAKVNDWIRQSGPQDLFYVSCNPYSQLEDLKQYRDIYEPIASLLLDPYPHTPHCESVVHLRRKN</sequence>